<protein>
    <submittedName>
        <fullName evidence="1">Uncharacterized protein</fullName>
    </submittedName>
</protein>
<dbReference type="EMBL" id="BK016068">
    <property type="protein sequence ID" value="DAF92518.1"/>
    <property type="molecule type" value="Genomic_DNA"/>
</dbReference>
<organism evidence="1">
    <name type="scientific">Siphoviridae sp. ctNLX12</name>
    <dbReference type="NCBI Taxonomy" id="2825469"/>
    <lineage>
        <taxon>Viruses</taxon>
        <taxon>Duplodnaviria</taxon>
        <taxon>Heunggongvirae</taxon>
        <taxon>Uroviricota</taxon>
        <taxon>Caudoviricetes</taxon>
    </lineage>
</organism>
<reference evidence="1" key="1">
    <citation type="journal article" date="2021" name="Proc. Natl. Acad. Sci. U.S.A.">
        <title>A Catalog of Tens of Thousands of Viruses from Human Metagenomes Reveals Hidden Associations with Chronic Diseases.</title>
        <authorList>
            <person name="Tisza M.J."/>
            <person name="Buck C.B."/>
        </authorList>
    </citation>
    <scope>NUCLEOTIDE SEQUENCE</scope>
    <source>
        <strain evidence="1">CtNLX12</strain>
    </source>
</reference>
<evidence type="ECO:0000313" key="1">
    <source>
        <dbReference type="EMBL" id="DAF92518.1"/>
    </source>
</evidence>
<accession>A0A8S5UDR9</accession>
<name>A0A8S5UDR9_9CAUD</name>
<proteinExistence type="predicted"/>
<sequence>MQDVKSVENVDLTTLIVDLGTVQIYTSTVQDLINNACIEFHIEDLLKAGQRQWKAVMQYVGMHLFPDTSVLKDKSLKPLGNATIPTNCNRYDREVLYKLCDYYIYISNVYSKLVSTVAFSYFCNIPTNTMDIWSTEEPSSLAFKTWQKLQRSRKDCILDRAYDSNSPVGTMFVGNNEFGMNQPGIGDNATQRKAITAQELPRLDEKKSQELHAIDTQFTDAAANNTV</sequence>